<gene>
    <name evidence="6" type="ORF">PV08_09250</name>
</gene>
<protein>
    <recommendedName>
        <fullName evidence="5">Amidohydrolase-related domain-containing protein</fullName>
    </recommendedName>
</protein>
<organism evidence="6 7">
    <name type="scientific">Exophiala spinifera</name>
    <dbReference type="NCBI Taxonomy" id="91928"/>
    <lineage>
        <taxon>Eukaryota</taxon>
        <taxon>Fungi</taxon>
        <taxon>Dikarya</taxon>
        <taxon>Ascomycota</taxon>
        <taxon>Pezizomycotina</taxon>
        <taxon>Eurotiomycetes</taxon>
        <taxon>Chaetothyriomycetidae</taxon>
        <taxon>Chaetothyriales</taxon>
        <taxon>Herpotrichiellaceae</taxon>
        <taxon>Exophiala</taxon>
    </lineage>
</organism>
<reference evidence="6 7" key="1">
    <citation type="submission" date="2015-01" db="EMBL/GenBank/DDBJ databases">
        <title>The Genome Sequence of Exophiala spinifera CBS89968.</title>
        <authorList>
            <consortium name="The Broad Institute Genomics Platform"/>
            <person name="Cuomo C."/>
            <person name="de Hoog S."/>
            <person name="Gorbushina A."/>
            <person name="Stielow B."/>
            <person name="Teixiera M."/>
            <person name="Abouelleil A."/>
            <person name="Chapman S.B."/>
            <person name="Priest M."/>
            <person name="Young S.K."/>
            <person name="Wortman J."/>
            <person name="Nusbaum C."/>
            <person name="Birren B."/>
        </authorList>
    </citation>
    <scope>NUCLEOTIDE SEQUENCE [LARGE SCALE GENOMIC DNA]</scope>
    <source>
        <strain evidence="6 7">CBS 89968</strain>
    </source>
</reference>
<evidence type="ECO:0000256" key="3">
    <source>
        <dbReference type="RuleBase" id="RU366045"/>
    </source>
</evidence>
<dbReference type="RefSeq" id="XP_016232192.1">
    <property type="nucleotide sequence ID" value="XM_016383569.1"/>
</dbReference>
<sequence length="410" mass="44464">MTRAPFEKPMPIPDDLNPSTHRPTWYGTPSGIQIVDFLAGQTHMYPPSYIKLLSSRTTVPYIHQPSEPGADPRLIILASDDDTSRPKSSRGRPVDETYSSFDSKRQFMTTHGITCSVISLANPWLDFVEPSSALSTAQEINDDLERACAENNSSPASKDVKLYAFGCLPLSAPAKDVVSEIQRLKTLRHVKGVIMGTTGLGNGLDDPALDDIYAALASTSTLVFLHPHYGLPDSAFGGPEVVAQFGHVLPLALGFPLETTIAVSRMYLSGVFDRHAKLEFLLAHSGGTLPFLAGRIESCVAHEREFIANGGHRQGPQRSIWDVLQSNIYLDAVIYGQPGLKAAIEAAGSVDRVMFGTDHPFFPPLGDEEDAKWLSVESNKVAIGGCFPQDQDARRKILGGNAVRVLGLDV</sequence>
<keyword evidence="2 3" id="KW-0456">Lyase</keyword>
<accession>A0A0D1YAM8</accession>
<dbReference type="EMBL" id="KN847498">
    <property type="protein sequence ID" value="KIW11976.1"/>
    <property type="molecule type" value="Genomic_DNA"/>
</dbReference>
<dbReference type="GO" id="GO:0019748">
    <property type="term" value="P:secondary metabolic process"/>
    <property type="evidence" value="ECO:0007669"/>
    <property type="project" value="TreeGrafter"/>
</dbReference>
<dbReference type="GO" id="GO:0016831">
    <property type="term" value="F:carboxy-lyase activity"/>
    <property type="evidence" value="ECO:0007669"/>
    <property type="project" value="UniProtKB-KW"/>
</dbReference>
<dbReference type="FunFam" id="3.20.20.140:FF:000055">
    <property type="entry name" value="Uracil-5-carboxylate decarboxylase"/>
    <property type="match status" value="1"/>
</dbReference>
<dbReference type="HOGENOM" id="CLU_039329_4_0_1"/>
<dbReference type="SUPFAM" id="SSF51556">
    <property type="entry name" value="Metallo-dependent hydrolases"/>
    <property type="match status" value="1"/>
</dbReference>
<dbReference type="InterPro" id="IPR032465">
    <property type="entry name" value="ACMSD"/>
</dbReference>
<name>A0A0D1YAM8_9EURO</name>
<feature type="region of interest" description="Disordered" evidence="4">
    <location>
        <begin position="1"/>
        <end position="21"/>
    </location>
</feature>
<dbReference type="PANTHER" id="PTHR21240:SF28">
    <property type="entry name" value="ISO-OROTATE DECARBOXYLASE (EUROFUNG)"/>
    <property type="match status" value="1"/>
</dbReference>
<dbReference type="Gene3D" id="3.20.20.140">
    <property type="entry name" value="Metal-dependent hydrolases"/>
    <property type="match status" value="1"/>
</dbReference>
<comment type="similarity">
    <text evidence="3">Belongs to the metallo-dependent hydrolases superfamily.</text>
</comment>
<dbReference type="Proteomes" id="UP000053328">
    <property type="component" value="Unassembled WGS sequence"/>
</dbReference>
<feature type="region of interest" description="Disordered" evidence="4">
    <location>
        <begin position="79"/>
        <end position="98"/>
    </location>
</feature>
<dbReference type="GeneID" id="27336333"/>
<dbReference type="InterPro" id="IPR006680">
    <property type="entry name" value="Amidohydro-rel"/>
</dbReference>
<dbReference type="STRING" id="91928.A0A0D1YAM8"/>
<evidence type="ECO:0000313" key="6">
    <source>
        <dbReference type="EMBL" id="KIW11976.1"/>
    </source>
</evidence>
<dbReference type="AlphaFoldDB" id="A0A0D1YAM8"/>
<proteinExistence type="inferred from homology"/>
<dbReference type="GO" id="GO:0016787">
    <property type="term" value="F:hydrolase activity"/>
    <property type="evidence" value="ECO:0007669"/>
    <property type="project" value="InterPro"/>
</dbReference>
<dbReference type="VEuPathDB" id="FungiDB:PV08_09250"/>
<dbReference type="InterPro" id="IPR032466">
    <property type="entry name" value="Metal_Hydrolase"/>
</dbReference>
<feature type="domain" description="Amidohydrolase-related" evidence="5">
    <location>
        <begin position="163"/>
        <end position="408"/>
    </location>
</feature>
<dbReference type="GO" id="GO:0005829">
    <property type="term" value="C:cytosol"/>
    <property type="evidence" value="ECO:0007669"/>
    <property type="project" value="TreeGrafter"/>
</dbReference>
<evidence type="ECO:0000313" key="7">
    <source>
        <dbReference type="Proteomes" id="UP000053328"/>
    </source>
</evidence>
<keyword evidence="7" id="KW-1185">Reference proteome</keyword>
<evidence type="ECO:0000256" key="2">
    <source>
        <dbReference type="ARBA" id="ARBA00023239"/>
    </source>
</evidence>
<dbReference type="OrthoDB" id="191270at2759"/>
<evidence type="ECO:0000259" key="5">
    <source>
        <dbReference type="Pfam" id="PF04909"/>
    </source>
</evidence>
<dbReference type="Pfam" id="PF04909">
    <property type="entry name" value="Amidohydro_2"/>
    <property type="match status" value="1"/>
</dbReference>
<evidence type="ECO:0000256" key="1">
    <source>
        <dbReference type="ARBA" id="ARBA00022793"/>
    </source>
</evidence>
<evidence type="ECO:0000256" key="4">
    <source>
        <dbReference type="SAM" id="MobiDB-lite"/>
    </source>
</evidence>
<dbReference type="PANTHER" id="PTHR21240">
    <property type="entry name" value="2-AMINO-3-CARBOXYLMUCONATE-6-SEMIALDEHYDE DECARBOXYLASE"/>
    <property type="match status" value="1"/>
</dbReference>
<keyword evidence="1 3" id="KW-0210">Decarboxylase</keyword>